<evidence type="ECO:0000313" key="3">
    <source>
        <dbReference type="EMBL" id="SQC10215.1"/>
    </source>
</evidence>
<dbReference type="GO" id="GO:0016740">
    <property type="term" value="F:transferase activity"/>
    <property type="evidence" value="ECO:0007669"/>
    <property type="project" value="UniProtKB-KW"/>
</dbReference>
<reference evidence="3 4" key="1">
    <citation type="submission" date="2018-06" db="EMBL/GenBank/DDBJ databases">
        <authorList>
            <consortium name="Pathogen Informatics"/>
            <person name="Doyle S."/>
        </authorList>
    </citation>
    <scope>NUCLEOTIDE SEQUENCE [LARGE SCALE GENOMIC DNA]</scope>
    <source>
        <strain evidence="3 4">NCTC9645</strain>
    </source>
</reference>
<dbReference type="PRINTS" id="PR00107">
    <property type="entry name" value="PHOSPHOCPHPR"/>
</dbReference>
<dbReference type="InterPro" id="IPR001020">
    <property type="entry name" value="PTS_HPr_His_P_site"/>
</dbReference>
<dbReference type="InterPro" id="IPR000032">
    <property type="entry name" value="HPr-like"/>
</dbReference>
<dbReference type="PROSITE" id="PS51350">
    <property type="entry name" value="PTS_HPR_DOM"/>
    <property type="match status" value="1"/>
</dbReference>
<gene>
    <name evidence="3" type="primary">fryA_1</name>
    <name evidence="3" type="ORF">NCTC9645_00362</name>
</gene>
<evidence type="ECO:0000313" key="4">
    <source>
        <dbReference type="Proteomes" id="UP000250675"/>
    </source>
</evidence>
<dbReference type="SUPFAM" id="SSF55594">
    <property type="entry name" value="HPr-like"/>
    <property type="match status" value="1"/>
</dbReference>
<sequence length="274" mass="29281">MALVIEFTCDLPNGVHARPASLVETLCNRFSSAIEWRNLRRGTGGNAKSALAIIGSNTLKGDACQLLISGEDEAEAFAAITAFMRDEFPHCDAPLPAAPTLDVQPVPESLSRLNPTLFHAHPVCAGSAGGTLVHLKSRDLHELGELPVAVSPEQEQAALDNGLRLLVKDIELRLLDNDGTAARSWKLTVRWRRMPRCASTCLVASSPASVAPRRLSPPATTSAPSSATPATAICRSGYWMYATFASSCYSISTAKLVSRRRASCGKRPFALPTS</sequence>
<dbReference type="PANTHER" id="PTHR46244">
    <property type="entry name" value="PHOSPHOENOLPYRUVATE-PROTEIN PHOSPHOTRANSFERASE"/>
    <property type="match status" value="1"/>
</dbReference>
<evidence type="ECO:0000256" key="1">
    <source>
        <dbReference type="SAM" id="MobiDB-lite"/>
    </source>
</evidence>
<name>A0A2X3CNS4_KLEPN</name>
<dbReference type="InterPro" id="IPR050499">
    <property type="entry name" value="PEP-utilizing_PTS_enzyme"/>
</dbReference>
<proteinExistence type="predicted"/>
<feature type="compositionally biased region" description="Low complexity" evidence="1">
    <location>
        <begin position="216"/>
        <end position="229"/>
    </location>
</feature>
<dbReference type="Pfam" id="PF00381">
    <property type="entry name" value="PTS-HPr"/>
    <property type="match status" value="1"/>
</dbReference>
<keyword evidence="3" id="KW-0808">Transferase</keyword>
<dbReference type="EMBL" id="UASO01000003">
    <property type="protein sequence ID" value="SQC10215.1"/>
    <property type="molecule type" value="Genomic_DNA"/>
</dbReference>
<dbReference type="PROSITE" id="PS00369">
    <property type="entry name" value="PTS_HPR_HIS"/>
    <property type="match status" value="1"/>
</dbReference>
<dbReference type="AlphaFoldDB" id="A0A2X3CNS4"/>
<protein>
    <submittedName>
        <fullName evidence="3">PTS system phosphoenolpyruvate-protein phosphotransferase</fullName>
    </submittedName>
</protein>
<feature type="region of interest" description="Disordered" evidence="1">
    <location>
        <begin position="210"/>
        <end position="229"/>
    </location>
</feature>
<feature type="domain" description="HPr" evidence="2">
    <location>
        <begin position="2"/>
        <end position="91"/>
    </location>
</feature>
<keyword evidence="3" id="KW-0670">Pyruvate</keyword>
<dbReference type="CDD" id="cd00367">
    <property type="entry name" value="PTS-HPr_like"/>
    <property type="match status" value="1"/>
</dbReference>
<dbReference type="Gene3D" id="3.30.1340.10">
    <property type="entry name" value="HPr-like"/>
    <property type="match status" value="1"/>
</dbReference>
<accession>A0A2X3CNS4</accession>
<evidence type="ECO:0000259" key="2">
    <source>
        <dbReference type="PROSITE" id="PS51350"/>
    </source>
</evidence>
<organism evidence="3 4">
    <name type="scientific">Klebsiella pneumoniae</name>
    <dbReference type="NCBI Taxonomy" id="573"/>
    <lineage>
        <taxon>Bacteria</taxon>
        <taxon>Pseudomonadati</taxon>
        <taxon>Pseudomonadota</taxon>
        <taxon>Gammaproteobacteria</taxon>
        <taxon>Enterobacterales</taxon>
        <taxon>Enterobacteriaceae</taxon>
        <taxon>Klebsiella/Raoultella group</taxon>
        <taxon>Klebsiella</taxon>
        <taxon>Klebsiella pneumoniae complex</taxon>
    </lineage>
</organism>
<dbReference type="InterPro" id="IPR035895">
    <property type="entry name" value="HPr-like_sf"/>
</dbReference>
<dbReference type="PANTHER" id="PTHR46244:SF4">
    <property type="entry name" value="MULTIPHOSPHORYL TRANSFER PROTEIN 1-RELATED"/>
    <property type="match status" value="1"/>
</dbReference>
<dbReference type="Proteomes" id="UP000250675">
    <property type="component" value="Unassembled WGS sequence"/>
</dbReference>